<accession>A0A6I9XQM3</accession>
<gene>
    <name evidence="2" type="primary">LOC106544354</name>
</gene>
<protein>
    <submittedName>
        <fullName evidence="2">B-cell scaffold protein with ankyrin repeats-like</fullName>
    </submittedName>
</protein>
<dbReference type="GeneID" id="106544354"/>
<dbReference type="OrthoDB" id="8192811at2759"/>
<sequence>EGTSYIAQVFQQKVTRTHAGNEKLLNAVRKLDRSYEDKVTYTIVKPNIPPRQEERILIQQQLKRGNSPMDEMQKLKLWQMHTSRMEPTQQVEEYFKEQLNTDEANGL</sequence>
<proteinExistence type="predicted"/>
<dbReference type="Proteomes" id="UP000504617">
    <property type="component" value="Unplaced"/>
</dbReference>
<dbReference type="RefSeq" id="XP_013916076.1">
    <property type="nucleotide sequence ID" value="XM_014060601.1"/>
</dbReference>
<evidence type="ECO:0000313" key="2">
    <source>
        <dbReference type="RefSeq" id="XP_013916076.1"/>
    </source>
</evidence>
<name>A0A6I9XQM3_9SAUR</name>
<organism evidence="1 2">
    <name type="scientific">Thamnophis sirtalis</name>
    <dbReference type="NCBI Taxonomy" id="35019"/>
    <lineage>
        <taxon>Eukaryota</taxon>
        <taxon>Metazoa</taxon>
        <taxon>Chordata</taxon>
        <taxon>Craniata</taxon>
        <taxon>Vertebrata</taxon>
        <taxon>Euteleostomi</taxon>
        <taxon>Lepidosauria</taxon>
        <taxon>Squamata</taxon>
        <taxon>Bifurcata</taxon>
        <taxon>Unidentata</taxon>
        <taxon>Episquamata</taxon>
        <taxon>Toxicofera</taxon>
        <taxon>Serpentes</taxon>
        <taxon>Colubroidea</taxon>
        <taxon>Colubridae</taxon>
        <taxon>Natricinae</taxon>
        <taxon>Thamnophis</taxon>
    </lineage>
</organism>
<evidence type="ECO:0000313" key="1">
    <source>
        <dbReference type="Proteomes" id="UP000504617"/>
    </source>
</evidence>
<reference evidence="2" key="1">
    <citation type="submission" date="2025-08" db="UniProtKB">
        <authorList>
            <consortium name="RefSeq"/>
        </authorList>
    </citation>
    <scope>IDENTIFICATION</scope>
</reference>
<dbReference type="AlphaFoldDB" id="A0A6I9XQM3"/>
<feature type="non-terminal residue" evidence="2">
    <location>
        <position position="1"/>
    </location>
</feature>
<keyword evidence="1" id="KW-1185">Reference proteome</keyword>
<dbReference type="KEGG" id="tsr:106544354"/>